<evidence type="ECO:0000313" key="2">
    <source>
        <dbReference type="EMBL" id="UXE59822.1"/>
    </source>
</evidence>
<proteinExistence type="predicted"/>
<protein>
    <submittedName>
        <fullName evidence="2">Uncharacterized protein</fullName>
    </submittedName>
</protein>
<sequence length="78" mass="8964">MVRAAFFNYLTSWFQRQTRLRNVLLVPFTVQLVGAVSLVGFLWFLTGNQAVNDLAVQLQGRASKQVEEHLNKGFRDHD</sequence>
<dbReference type="AlphaFoldDB" id="A0A977KTV0"/>
<dbReference type="Proteomes" id="UP001065613">
    <property type="component" value="Chromosome"/>
</dbReference>
<keyword evidence="1" id="KW-0812">Transmembrane</keyword>
<keyword evidence="1" id="KW-0472">Membrane</keyword>
<keyword evidence="1" id="KW-1133">Transmembrane helix</keyword>
<reference evidence="2" key="1">
    <citation type="submission" date="2021-04" db="EMBL/GenBank/DDBJ databases">
        <title>Genome sequence of Woronichinia naegeliana from Washington state freshwater lake bloom.</title>
        <authorList>
            <person name="Dreher T.W."/>
        </authorList>
    </citation>
    <scope>NUCLEOTIDE SEQUENCE</scope>
    <source>
        <strain evidence="2">WA131</strain>
    </source>
</reference>
<feature type="transmembrane region" description="Helical" evidence="1">
    <location>
        <begin position="23"/>
        <end position="45"/>
    </location>
</feature>
<organism evidence="2">
    <name type="scientific">Woronichinia naegeliana WA131</name>
    <dbReference type="NCBI Taxonomy" id="2824559"/>
    <lineage>
        <taxon>Bacteria</taxon>
        <taxon>Bacillati</taxon>
        <taxon>Cyanobacteriota</taxon>
        <taxon>Cyanophyceae</taxon>
        <taxon>Synechococcales</taxon>
        <taxon>Coelosphaeriaceae</taxon>
        <taxon>Woronichinia</taxon>
    </lineage>
</organism>
<gene>
    <name evidence="2" type="ORF">KA717_29580</name>
</gene>
<name>A0A977KTV0_9CYAN</name>
<accession>A0A977KTV0</accession>
<evidence type="ECO:0000256" key="1">
    <source>
        <dbReference type="SAM" id="Phobius"/>
    </source>
</evidence>
<dbReference type="KEGG" id="wna:KA717_29580"/>
<dbReference type="EMBL" id="CP073041">
    <property type="protein sequence ID" value="UXE59822.1"/>
    <property type="molecule type" value="Genomic_DNA"/>
</dbReference>